<organism evidence="2 3">
    <name type="scientific">Gordonia phthalatica</name>
    <dbReference type="NCBI Taxonomy" id="1136941"/>
    <lineage>
        <taxon>Bacteria</taxon>
        <taxon>Bacillati</taxon>
        <taxon>Actinomycetota</taxon>
        <taxon>Actinomycetes</taxon>
        <taxon>Mycobacteriales</taxon>
        <taxon>Gordoniaceae</taxon>
        <taxon>Gordonia</taxon>
    </lineage>
</organism>
<dbReference type="InterPro" id="IPR004360">
    <property type="entry name" value="Glyas_Fos-R_dOase_dom"/>
</dbReference>
<sequence>MAIQRIAPILTVDDLADAVRVHTAILGLHVVMDNGWIVFLADDDGRQLGLMTVDRTAPMNPDLSVFVDDVEAVHRRAVVAGVKIVHPLTSEEWGVQRFFYRDASGRVVNVGTHA</sequence>
<protein>
    <submittedName>
        <fullName evidence="2">Glyoxalase</fullName>
    </submittedName>
</protein>
<accession>A0A0N9NE69</accession>
<reference evidence="2 3" key="2">
    <citation type="journal article" date="2017" name="Int. J. Syst. Evol. Microbiol.">
        <title>Gordonia phthalatica sp. nov., a di-n-butyl phthalate-degrading bacterium isolated from activated sludge.</title>
        <authorList>
            <person name="Jin D."/>
            <person name="Kong X."/>
            <person name="Jia M."/>
            <person name="Yu X."/>
            <person name="Wang X."/>
            <person name="Zhuang X."/>
            <person name="Deng Y."/>
            <person name="Bai Z."/>
        </authorList>
    </citation>
    <scope>NUCLEOTIDE SEQUENCE [LARGE SCALE GENOMIC DNA]</scope>
    <source>
        <strain evidence="2 3">QH-11</strain>
    </source>
</reference>
<dbReference type="STRING" id="1136941.ACH46_14250"/>
<gene>
    <name evidence="2" type="ORF">ACH46_14250</name>
</gene>
<name>A0A0N9NE69_9ACTN</name>
<dbReference type="InterPro" id="IPR037523">
    <property type="entry name" value="VOC_core"/>
</dbReference>
<reference evidence="3" key="1">
    <citation type="submission" date="2015-06" db="EMBL/GenBank/DDBJ databases">
        <title>Complete genome sequence and metabolic analysis of phthalate degradation pathway in Gordonia sp. QH-11.</title>
        <authorList>
            <person name="Jin D."/>
            <person name="Kong X."/>
            <person name="Bai Z."/>
        </authorList>
    </citation>
    <scope>NUCLEOTIDE SEQUENCE [LARGE SCALE GENOMIC DNA]</scope>
    <source>
        <strain evidence="3">QH-11</strain>
    </source>
</reference>
<dbReference type="PROSITE" id="PS51819">
    <property type="entry name" value="VOC"/>
    <property type="match status" value="1"/>
</dbReference>
<evidence type="ECO:0000313" key="2">
    <source>
        <dbReference type="EMBL" id="ALG85426.1"/>
    </source>
</evidence>
<evidence type="ECO:0000313" key="3">
    <source>
        <dbReference type="Proteomes" id="UP000063789"/>
    </source>
</evidence>
<proteinExistence type="predicted"/>
<dbReference type="Gene3D" id="3.10.180.10">
    <property type="entry name" value="2,3-Dihydroxybiphenyl 1,2-Dioxygenase, domain 1"/>
    <property type="match status" value="1"/>
</dbReference>
<dbReference type="PATRIC" id="fig|1136941.3.peg.2910"/>
<keyword evidence="3" id="KW-1185">Reference proteome</keyword>
<dbReference type="RefSeq" id="WP_062393508.1">
    <property type="nucleotide sequence ID" value="NZ_CP011853.1"/>
</dbReference>
<dbReference type="OrthoDB" id="9798201at2"/>
<dbReference type="KEGG" id="goq:ACH46_14250"/>
<dbReference type="Proteomes" id="UP000063789">
    <property type="component" value="Chromosome"/>
</dbReference>
<dbReference type="SUPFAM" id="SSF54593">
    <property type="entry name" value="Glyoxalase/Bleomycin resistance protein/Dihydroxybiphenyl dioxygenase"/>
    <property type="match status" value="1"/>
</dbReference>
<dbReference type="Pfam" id="PF00903">
    <property type="entry name" value="Glyoxalase"/>
    <property type="match status" value="1"/>
</dbReference>
<dbReference type="AlphaFoldDB" id="A0A0N9NE69"/>
<dbReference type="EMBL" id="CP011853">
    <property type="protein sequence ID" value="ALG85426.1"/>
    <property type="molecule type" value="Genomic_DNA"/>
</dbReference>
<feature type="domain" description="VOC" evidence="1">
    <location>
        <begin position="2"/>
        <end position="113"/>
    </location>
</feature>
<dbReference type="InterPro" id="IPR029068">
    <property type="entry name" value="Glyas_Bleomycin-R_OHBP_Dase"/>
</dbReference>
<evidence type="ECO:0000259" key="1">
    <source>
        <dbReference type="PROSITE" id="PS51819"/>
    </source>
</evidence>